<name>A0ABV7FDQ1_9GAMM</name>
<feature type="chain" id="PRO_5045966165" evidence="1">
    <location>
        <begin position="27"/>
        <end position="297"/>
    </location>
</feature>
<proteinExistence type="predicted"/>
<reference evidence="3" key="1">
    <citation type="journal article" date="2019" name="Int. J. Syst. Evol. Microbiol.">
        <title>The Global Catalogue of Microorganisms (GCM) 10K type strain sequencing project: providing services to taxonomists for standard genome sequencing and annotation.</title>
        <authorList>
            <consortium name="The Broad Institute Genomics Platform"/>
            <consortium name="The Broad Institute Genome Sequencing Center for Infectious Disease"/>
            <person name="Wu L."/>
            <person name="Ma J."/>
        </authorList>
    </citation>
    <scope>NUCLEOTIDE SEQUENCE [LARGE SCALE GENOMIC DNA]</scope>
    <source>
        <strain evidence="3">KCTC 52237</strain>
    </source>
</reference>
<dbReference type="RefSeq" id="WP_378116354.1">
    <property type="nucleotide sequence ID" value="NZ_JBHRTF010000002.1"/>
</dbReference>
<gene>
    <name evidence="2" type="ORF">ACFODX_04160</name>
</gene>
<protein>
    <submittedName>
        <fullName evidence="2">Uncharacterized protein</fullName>
    </submittedName>
</protein>
<comment type="caution">
    <text evidence="2">The sequence shown here is derived from an EMBL/GenBank/DDBJ whole genome shotgun (WGS) entry which is preliminary data.</text>
</comment>
<dbReference type="Proteomes" id="UP001595555">
    <property type="component" value="Unassembled WGS sequence"/>
</dbReference>
<accession>A0ABV7FDQ1</accession>
<keyword evidence="3" id="KW-1185">Reference proteome</keyword>
<sequence length="297" mass="32090">MMLINHCKTLLATMLALSLIALPAAAKTRIQTTMEGHAVTGWNQRLGEPLVDLPIIGKTSFPINGVCGAGQSRAIDAHTPLAAPLCTHADPLIYQAIFNVAVTPDFPLHQNIPLADFPQIYRSDGAAKPLPPTTQVPWHEASNGSLSAGYTLADWIKAEGKIRFVCDGDQSYYELSASHLVPGGLYTLWLFYFDQVNPPPPIGNGGLQPDLAFGGASANVMVADRLGRLKTSQPMGFCPQRWSQAEQYQPLNLHLVLHPEGRVYGTVAEQLLKAPHEGGPGVVALPQLMFSFPRGRN</sequence>
<evidence type="ECO:0000313" key="3">
    <source>
        <dbReference type="Proteomes" id="UP001595555"/>
    </source>
</evidence>
<dbReference type="EMBL" id="JBHRTF010000002">
    <property type="protein sequence ID" value="MFC3114740.1"/>
    <property type="molecule type" value="Genomic_DNA"/>
</dbReference>
<evidence type="ECO:0000313" key="2">
    <source>
        <dbReference type="EMBL" id="MFC3114740.1"/>
    </source>
</evidence>
<feature type="signal peptide" evidence="1">
    <location>
        <begin position="1"/>
        <end position="26"/>
    </location>
</feature>
<keyword evidence="1" id="KW-0732">Signal</keyword>
<organism evidence="2 3">
    <name type="scientific">Cellvibrio fontiphilus</name>
    <dbReference type="NCBI Taxonomy" id="1815559"/>
    <lineage>
        <taxon>Bacteria</taxon>
        <taxon>Pseudomonadati</taxon>
        <taxon>Pseudomonadota</taxon>
        <taxon>Gammaproteobacteria</taxon>
        <taxon>Cellvibrionales</taxon>
        <taxon>Cellvibrionaceae</taxon>
        <taxon>Cellvibrio</taxon>
    </lineage>
</organism>
<evidence type="ECO:0000256" key="1">
    <source>
        <dbReference type="SAM" id="SignalP"/>
    </source>
</evidence>